<feature type="domain" description="GON" evidence="3">
    <location>
        <begin position="105"/>
        <end position="301"/>
    </location>
</feature>
<evidence type="ECO:0000313" key="4">
    <source>
        <dbReference type="EnsemblMetazoa" id="G16106.1:cds"/>
    </source>
</evidence>
<proteinExistence type="predicted"/>
<keyword evidence="5" id="KW-1185">Reference proteome</keyword>
<sequence length="316" mass="35215">MTRTGKITALLLILLRDSFGKLDEVYLTKTRTRLDLVEPSLSIWSGPIFGIFQCSFICLQEPQCVSLLFNETTKFCNLFNVIYDGDESGNVENYYIISGKSTRFVPASCLDIITYANITTDGDYWIYPMAANGRRTKIFCHDMANEPSHFITLKNTNSFVQHDGSNWIVSYQPCQSSLNPPLKRVEFTKIKIQIEDMVVNGTDYTFTSVTGSPTIKYGESTDCNGQYDLNPCPHFGHAVIDTRGTGLTVDPSITFGLLEQHKAEMKDFIRSADGSQISFLCAGYCSRCGPKSGPIKLLLSTEFISATDAQPAICRK</sequence>
<keyword evidence="1" id="KW-0479">Metal-binding</keyword>
<dbReference type="GO" id="GO:0004222">
    <property type="term" value="F:metalloendopeptidase activity"/>
    <property type="evidence" value="ECO:0007669"/>
    <property type="project" value="InterPro"/>
</dbReference>
<dbReference type="InterPro" id="IPR012314">
    <property type="entry name" value="Pept_M12B_GON-ADAMTSs"/>
</dbReference>
<accession>A0A8W8IZM8</accession>
<organism evidence="4 5">
    <name type="scientific">Magallana gigas</name>
    <name type="common">Pacific oyster</name>
    <name type="synonym">Crassostrea gigas</name>
    <dbReference type="NCBI Taxonomy" id="29159"/>
    <lineage>
        <taxon>Eukaryota</taxon>
        <taxon>Metazoa</taxon>
        <taxon>Spiralia</taxon>
        <taxon>Lophotrochozoa</taxon>
        <taxon>Mollusca</taxon>
        <taxon>Bivalvia</taxon>
        <taxon>Autobranchia</taxon>
        <taxon>Pteriomorphia</taxon>
        <taxon>Ostreida</taxon>
        <taxon>Ostreoidea</taxon>
        <taxon>Ostreidae</taxon>
        <taxon>Magallana</taxon>
    </lineage>
</organism>
<dbReference type="EnsemblMetazoa" id="G16106.1">
    <property type="protein sequence ID" value="G16106.1:cds"/>
    <property type="gene ID" value="G16106"/>
</dbReference>
<keyword evidence="2" id="KW-0732">Signal</keyword>
<protein>
    <recommendedName>
        <fullName evidence="3">GON domain-containing protein</fullName>
    </recommendedName>
</protein>
<dbReference type="Pfam" id="PF08685">
    <property type="entry name" value="GON"/>
    <property type="match status" value="1"/>
</dbReference>
<dbReference type="Proteomes" id="UP000005408">
    <property type="component" value="Unassembled WGS sequence"/>
</dbReference>
<dbReference type="OrthoDB" id="6115964at2759"/>
<feature type="signal peptide" evidence="2">
    <location>
        <begin position="1"/>
        <end position="20"/>
    </location>
</feature>
<dbReference type="PROSITE" id="PS51046">
    <property type="entry name" value="GON"/>
    <property type="match status" value="1"/>
</dbReference>
<dbReference type="GO" id="GO:0008270">
    <property type="term" value="F:zinc ion binding"/>
    <property type="evidence" value="ECO:0007669"/>
    <property type="project" value="InterPro"/>
</dbReference>
<evidence type="ECO:0000259" key="3">
    <source>
        <dbReference type="PROSITE" id="PS51046"/>
    </source>
</evidence>
<evidence type="ECO:0000313" key="5">
    <source>
        <dbReference type="Proteomes" id="UP000005408"/>
    </source>
</evidence>
<reference evidence="4" key="1">
    <citation type="submission" date="2022-08" db="UniProtKB">
        <authorList>
            <consortium name="EnsemblMetazoa"/>
        </authorList>
    </citation>
    <scope>IDENTIFICATION</scope>
    <source>
        <strain evidence="4">05x7-T-G4-1.051#20</strain>
    </source>
</reference>
<name>A0A8W8IZM8_MAGGI</name>
<feature type="chain" id="PRO_5036444819" description="GON domain-containing protein" evidence="2">
    <location>
        <begin position="21"/>
        <end position="316"/>
    </location>
</feature>
<dbReference type="OMA" id="DIEWEQW"/>
<evidence type="ECO:0000256" key="2">
    <source>
        <dbReference type="SAM" id="SignalP"/>
    </source>
</evidence>
<dbReference type="AlphaFoldDB" id="A0A8W8IZM8"/>
<evidence type="ECO:0000256" key="1">
    <source>
        <dbReference type="ARBA" id="ARBA00022723"/>
    </source>
</evidence>